<dbReference type="InterPro" id="IPR018247">
    <property type="entry name" value="EF_Hand_1_Ca_BS"/>
</dbReference>
<dbReference type="SMART" id="SM00054">
    <property type="entry name" value="EFh"/>
    <property type="match status" value="6"/>
</dbReference>
<dbReference type="Pfam" id="PF13202">
    <property type="entry name" value="EF-hand_5"/>
    <property type="match status" value="4"/>
</dbReference>
<dbReference type="PANTHER" id="PTHR23055:SF195">
    <property type="entry name" value="PHD FINGER PROTEIN 24 ISOFORM X1"/>
    <property type="match status" value="1"/>
</dbReference>
<reference evidence="6 7" key="1">
    <citation type="journal article" date="2011" name="J. Bacteriol.">
        <title>Genome sequence of the mercury-methylating and pleomorphic Desulfovibrio africanus Strain Walvis Bay.</title>
        <authorList>
            <person name="Brown S.D."/>
            <person name="Wall J.D."/>
            <person name="Kucken A.M."/>
            <person name="Gilmour C.C."/>
            <person name="Podar M."/>
            <person name="Brandt C.C."/>
            <person name="Teshima H."/>
            <person name="Detter J.C."/>
            <person name="Han C.S."/>
            <person name="Land M.L."/>
            <person name="Lucas S."/>
            <person name="Han J."/>
            <person name="Pennacchio L."/>
            <person name="Nolan M."/>
            <person name="Pitluck S."/>
            <person name="Woyke T."/>
            <person name="Goodwin L."/>
            <person name="Palumbo A.V."/>
            <person name="Elias D.A."/>
        </authorList>
    </citation>
    <scope>NUCLEOTIDE SEQUENCE [LARGE SCALE GENOMIC DNA]</scope>
    <source>
        <strain evidence="6 7">Walvis Bay</strain>
    </source>
</reference>
<keyword evidence="2" id="KW-0677">Repeat</keyword>
<dbReference type="HOGENOM" id="CLU_936033_0_0_7"/>
<gene>
    <name evidence="6" type="ORF">Desaf_0649</name>
</gene>
<evidence type="ECO:0000256" key="3">
    <source>
        <dbReference type="SAM" id="MobiDB-lite"/>
    </source>
</evidence>
<dbReference type="GO" id="GO:0005509">
    <property type="term" value="F:calcium ion binding"/>
    <property type="evidence" value="ECO:0007669"/>
    <property type="project" value="InterPro"/>
</dbReference>
<sequence length="297" mass="31275" precursor="true">MKKLLFVTCTAGLLFAGVAQAGIFGGGGEQQDQGLFQKIDENQDGQVTQEEFEGYSFEDQEKSKLFSTVDQNQDGQITQEELTSYESSSGSLEGGAAGGSTQEMGATDTGATDSGAAGGATGGMTSSDTGTQEMGSTSGETQADFSMVDKDADGQVTQSEFDEYKAQDPSMTKEYSTLDTDQDGQVTQQEWQESMGAGTQEMGTQESMEAPAGETDTQEMGSTDTGATDSGAAGGAQADFSMVDKDADGQVTQSEFDEYKAQDQSMTQDFSTLDSDQDGQVTQQEWQEKMQSGSAAQ</sequence>
<evidence type="ECO:0000256" key="4">
    <source>
        <dbReference type="SAM" id="SignalP"/>
    </source>
</evidence>
<feature type="domain" description="EF-hand" evidence="5">
    <location>
        <begin position="261"/>
        <end position="296"/>
    </location>
</feature>
<dbReference type="AlphaFoldDB" id="F3YUP7"/>
<dbReference type="Pfam" id="PF13499">
    <property type="entry name" value="EF-hand_7"/>
    <property type="match status" value="1"/>
</dbReference>
<dbReference type="Proteomes" id="UP000007844">
    <property type="component" value="Chromosome"/>
</dbReference>
<keyword evidence="7" id="KW-1185">Reference proteome</keyword>
<evidence type="ECO:0000313" key="7">
    <source>
        <dbReference type="Proteomes" id="UP000007844"/>
    </source>
</evidence>
<keyword evidence="4" id="KW-0732">Signal</keyword>
<feature type="region of interest" description="Disordered" evidence="3">
    <location>
        <begin position="81"/>
        <end position="297"/>
    </location>
</feature>
<dbReference type="PROSITE" id="PS50222">
    <property type="entry name" value="EF_HAND_2"/>
    <property type="match status" value="3"/>
</dbReference>
<dbReference type="InterPro" id="IPR011992">
    <property type="entry name" value="EF-hand-dom_pair"/>
</dbReference>
<dbReference type="GO" id="GO:0008048">
    <property type="term" value="F:calcium sensitive guanylate cyclase activator activity"/>
    <property type="evidence" value="ECO:0007669"/>
    <property type="project" value="TreeGrafter"/>
</dbReference>
<protein>
    <recommendedName>
        <fullName evidence="5">EF-hand domain-containing protein</fullName>
    </recommendedName>
</protein>
<evidence type="ECO:0000313" key="6">
    <source>
        <dbReference type="EMBL" id="EGJ49001.1"/>
    </source>
</evidence>
<feature type="compositionally biased region" description="Low complexity" evidence="3">
    <location>
        <begin position="221"/>
        <end position="241"/>
    </location>
</feature>
<dbReference type="PANTHER" id="PTHR23055">
    <property type="entry name" value="CALCIUM BINDING PROTEINS"/>
    <property type="match status" value="1"/>
</dbReference>
<feature type="compositionally biased region" description="Low complexity" evidence="3">
    <location>
        <begin position="81"/>
        <end position="91"/>
    </location>
</feature>
<dbReference type="PROSITE" id="PS00018">
    <property type="entry name" value="EF_HAND_1"/>
    <property type="match status" value="3"/>
</dbReference>
<proteinExistence type="predicted"/>
<dbReference type="RefSeq" id="WP_014258839.1">
    <property type="nucleotide sequence ID" value="NC_016629.1"/>
</dbReference>
<organism evidence="6 7">
    <name type="scientific">Desulfocurvibacter africanus subsp. africanus str. Walvis Bay</name>
    <dbReference type="NCBI Taxonomy" id="690850"/>
    <lineage>
        <taxon>Bacteria</taxon>
        <taxon>Pseudomonadati</taxon>
        <taxon>Thermodesulfobacteriota</taxon>
        <taxon>Desulfovibrionia</taxon>
        <taxon>Desulfovibrionales</taxon>
        <taxon>Desulfovibrionaceae</taxon>
        <taxon>Desulfocurvibacter</taxon>
    </lineage>
</organism>
<evidence type="ECO:0000256" key="1">
    <source>
        <dbReference type="ARBA" id="ARBA00022723"/>
    </source>
</evidence>
<feature type="domain" description="EF-hand" evidence="5">
    <location>
        <begin position="166"/>
        <end position="201"/>
    </location>
</feature>
<accession>F3YUP7</accession>
<keyword evidence="1" id="KW-0479">Metal-binding</keyword>
<dbReference type="Gene3D" id="1.10.238.10">
    <property type="entry name" value="EF-hand"/>
    <property type="match status" value="3"/>
</dbReference>
<feature type="domain" description="EF-hand" evidence="5">
    <location>
        <begin position="57"/>
        <end position="92"/>
    </location>
</feature>
<name>F3YUP7_DESAF</name>
<evidence type="ECO:0000256" key="2">
    <source>
        <dbReference type="ARBA" id="ARBA00022737"/>
    </source>
</evidence>
<dbReference type="InterPro" id="IPR028846">
    <property type="entry name" value="Recoverin"/>
</dbReference>
<evidence type="ECO:0000259" key="5">
    <source>
        <dbReference type="PROSITE" id="PS50222"/>
    </source>
</evidence>
<dbReference type="SUPFAM" id="SSF47473">
    <property type="entry name" value="EF-hand"/>
    <property type="match status" value="2"/>
</dbReference>
<feature type="signal peptide" evidence="4">
    <location>
        <begin position="1"/>
        <end position="21"/>
    </location>
</feature>
<feature type="compositionally biased region" description="Low complexity" evidence="3">
    <location>
        <begin position="99"/>
        <end position="115"/>
    </location>
</feature>
<feature type="compositionally biased region" description="Polar residues" evidence="3">
    <location>
        <begin position="262"/>
        <end position="297"/>
    </location>
</feature>
<feature type="compositionally biased region" description="Polar residues" evidence="3">
    <location>
        <begin position="132"/>
        <end position="144"/>
    </location>
</feature>
<dbReference type="KEGG" id="daf:Desaf_0649"/>
<dbReference type="EMBL" id="CP003221">
    <property type="protein sequence ID" value="EGJ49001.1"/>
    <property type="molecule type" value="Genomic_DNA"/>
</dbReference>
<dbReference type="STRING" id="690850.Desaf_0649"/>
<feature type="compositionally biased region" description="Polar residues" evidence="3">
    <location>
        <begin position="169"/>
        <end position="192"/>
    </location>
</feature>
<feature type="chain" id="PRO_5003303195" description="EF-hand domain-containing protein" evidence="4">
    <location>
        <begin position="22"/>
        <end position="297"/>
    </location>
</feature>
<dbReference type="InterPro" id="IPR002048">
    <property type="entry name" value="EF_hand_dom"/>
</dbReference>